<keyword evidence="3" id="KW-1185">Reference proteome</keyword>
<name>A0A1T5LMM6_9FIRM</name>
<accession>A0A1T5LMM6</accession>
<evidence type="ECO:0000256" key="1">
    <source>
        <dbReference type="SAM" id="Coils"/>
    </source>
</evidence>
<protein>
    <submittedName>
        <fullName evidence="2">Uncharacterized protein</fullName>
    </submittedName>
</protein>
<proteinExistence type="predicted"/>
<dbReference type="AlphaFoldDB" id="A0A1T5LMM6"/>
<dbReference type="EMBL" id="FUZT01000007">
    <property type="protein sequence ID" value="SKC77293.1"/>
    <property type="molecule type" value="Genomic_DNA"/>
</dbReference>
<organism evidence="2 3">
    <name type="scientific">Maledivibacter halophilus</name>
    <dbReference type="NCBI Taxonomy" id="36842"/>
    <lineage>
        <taxon>Bacteria</taxon>
        <taxon>Bacillati</taxon>
        <taxon>Bacillota</taxon>
        <taxon>Clostridia</taxon>
        <taxon>Peptostreptococcales</taxon>
        <taxon>Caminicellaceae</taxon>
        <taxon>Maledivibacter</taxon>
    </lineage>
</organism>
<dbReference type="Proteomes" id="UP000190285">
    <property type="component" value="Unassembled WGS sequence"/>
</dbReference>
<reference evidence="2 3" key="1">
    <citation type="submission" date="2017-02" db="EMBL/GenBank/DDBJ databases">
        <authorList>
            <person name="Peterson S.W."/>
        </authorList>
    </citation>
    <scope>NUCLEOTIDE SEQUENCE [LARGE SCALE GENOMIC DNA]</scope>
    <source>
        <strain evidence="2 3">M1</strain>
    </source>
</reference>
<dbReference type="OrthoDB" id="5516148at2"/>
<evidence type="ECO:0000313" key="3">
    <source>
        <dbReference type="Proteomes" id="UP000190285"/>
    </source>
</evidence>
<dbReference type="STRING" id="36842.SAMN02194393_03116"/>
<sequence>MTSEHKEYLEKTLAKKKDKLIITQEELQRLNDERKSILSILKEEDTFAKFKAYQSEIINIEREIAEITSEIENIDVVKSIIEGIDKLKSDIETIIKNIQELIIKGNEDYKEIRLLFSKYLKEIINKSEIISISPNSNGNLELEANLIDEKTRARTSQGKGNSYKKSCVFALTWLF</sequence>
<dbReference type="RefSeq" id="WP_079492821.1">
    <property type="nucleotide sequence ID" value="NZ_FUZT01000007.1"/>
</dbReference>
<evidence type="ECO:0000313" key="2">
    <source>
        <dbReference type="EMBL" id="SKC77293.1"/>
    </source>
</evidence>
<gene>
    <name evidence="2" type="ORF">SAMN02194393_03116</name>
</gene>
<keyword evidence="1" id="KW-0175">Coiled coil</keyword>
<feature type="coiled-coil region" evidence="1">
    <location>
        <begin position="13"/>
        <end position="104"/>
    </location>
</feature>